<sequence>MRHRRTEPRHDERPPSGLADLLLRDDLAGFAVPVGDGWRRVSAADFRRDVTAAAKGFAAIGLDSGDRIVLACRTRYEWAVLAFAAWAMRGTVVPVHPRLAPTRLWHILHDVRANMIVAEHPLHGRVLAEARRSLPGLVRSLSVDSPPPGDAPSALQEITAAGVYMDPSAVAERSRAVTAADAAVITYPAAWSPSAEPHGVVLTHANLLASAAGQVRAAGALLDRIPDGEADTLLHLPLAGAAGQSLLIASLMAGVRVAFPAPASHAAPMRQTRAYGPSIAIARGAHIERVFALEHATEHERPDKQGWDRKSAFDAAVEHAVKTARSHRERPGMLGRVSHAMHEWLYTRVRDRFGGRARMIVCSGGVSERVADFLTGAGMPVVQGSGIIAEAAGPIAVRLPGLTAEGGAGRPLPGLELRDGLRGEVAVAGAAVSPAYWNRPDPARTPTRRDDGWLFTGLTGRVHGDGSASLTGRIAGAGKTPAAPALHSPAEPPDPQRPLPTQDVRGPQDRIGH</sequence>
<dbReference type="PANTHER" id="PTHR43272">
    <property type="entry name" value="LONG-CHAIN-FATTY-ACID--COA LIGASE"/>
    <property type="match status" value="1"/>
</dbReference>
<dbReference type="EMBL" id="BAABIK010000060">
    <property type="protein sequence ID" value="GAA4959165.1"/>
    <property type="molecule type" value="Genomic_DNA"/>
</dbReference>
<dbReference type="Gene3D" id="3.40.50.12780">
    <property type="entry name" value="N-terminal domain of ligase-like"/>
    <property type="match status" value="1"/>
</dbReference>
<comment type="caution">
    <text evidence="5">The sequence shown here is derived from an EMBL/GenBank/DDBJ whole genome shotgun (WGS) entry which is preliminary data.</text>
</comment>
<evidence type="ECO:0000259" key="4">
    <source>
        <dbReference type="Pfam" id="PF00501"/>
    </source>
</evidence>
<dbReference type="SUPFAM" id="SSF56801">
    <property type="entry name" value="Acetyl-CoA synthetase-like"/>
    <property type="match status" value="1"/>
</dbReference>
<evidence type="ECO:0000313" key="6">
    <source>
        <dbReference type="Proteomes" id="UP001499993"/>
    </source>
</evidence>
<evidence type="ECO:0000256" key="2">
    <source>
        <dbReference type="ARBA" id="ARBA00022840"/>
    </source>
</evidence>
<keyword evidence="1" id="KW-0547">Nucleotide-binding</keyword>
<dbReference type="PANTHER" id="PTHR43272:SF33">
    <property type="entry name" value="AMP-BINDING DOMAIN-CONTAINING PROTEIN-RELATED"/>
    <property type="match status" value="1"/>
</dbReference>
<proteinExistence type="predicted"/>
<evidence type="ECO:0000256" key="1">
    <source>
        <dbReference type="ARBA" id="ARBA00022741"/>
    </source>
</evidence>
<dbReference type="InterPro" id="IPR042099">
    <property type="entry name" value="ANL_N_sf"/>
</dbReference>
<organism evidence="5 6">
    <name type="scientific">Streptomonospora halophila</name>
    <dbReference type="NCBI Taxonomy" id="427369"/>
    <lineage>
        <taxon>Bacteria</taxon>
        <taxon>Bacillati</taxon>
        <taxon>Actinomycetota</taxon>
        <taxon>Actinomycetes</taxon>
        <taxon>Streptosporangiales</taxon>
        <taxon>Nocardiopsidaceae</taxon>
        <taxon>Streptomonospora</taxon>
    </lineage>
</organism>
<dbReference type="InterPro" id="IPR000873">
    <property type="entry name" value="AMP-dep_synth/lig_dom"/>
</dbReference>
<dbReference type="Proteomes" id="UP001499993">
    <property type="component" value="Unassembled WGS sequence"/>
</dbReference>
<dbReference type="RefSeq" id="WP_345559554.1">
    <property type="nucleotide sequence ID" value="NZ_BAABIK010000060.1"/>
</dbReference>
<keyword evidence="2" id="KW-0067">ATP-binding</keyword>
<feature type="region of interest" description="Disordered" evidence="3">
    <location>
        <begin position="459"/>
        <end position="513"/>
    </location>
</feature>
<keyword evidence="6" id="KW-1185">Reference proteome</keyword>
<reference evidence="6" key="1">
    <citation type="journal article" date="2019" name="Int. J. Syst. Evol. Microbiol.">
        <title>The Global Catalogue of Microorganisms (GCM) 10K type strain sequencing project: providing services to taxonomists for standard genome sequencing and annotation.</title>
        <authorList>
            <consortium name="The Broad Institute Genomics Platform"/>
            <consortium name="The Broad Institute Genome Sequencing Center for Infectious Disease"/>
            <person name="Wu L."/>
            <person name="Ma J."/>
        </authorList>
    </citation>
    <scope>NUCLEOTIDE SEQUENCE [LARGE SCALE GENOMIC DNA]</scope>
    <source>
        <strain evidence="6">JCM 18123</strain>
    </source>
</reference>
<gene>
    <name evidence="5" type="ORF">GCM10023224_51390</name>
</gene>
<name>A0ABP9H4J5_9ACTN</name>
<dbReference type="Pfam" id="PF00501">
    <property type="entry name" value="AMP-binding"/>
    <property type="match status" value="1"/>
</dbReference>
<feature type="domain" description="AMP-dependent synthetase/ligase" evidence="4">
    <location>
        <begin position="35"/>
        <end position="437"/>
    </location>
</feature>
<accession>A0ABP9H4J5</accession>
<evidence type="ECO:0000256" key="3">
    <source>
        <dbReference type="SAM" id="MobiDB-lite"/>
    </source>
</evidence>
<protein>
    <recommendedName>
        <fullName evidence="4">AMP-dependent synthetase/ligase domain-containing protein</fullName>
    </recommendedName>
</protein>
<evidence type="ECO:0000313" key="5">
    <source>
        <dbReference type="EMBL" id="GAA4959165.1"/>
    </source>
</evidence>